<feature type="domain" description="VOC" evidence="2">
    <location>
        <begin position="12"/>
        <end position="160"/>
    </location>
</feature>
<dbReference type="PANTHER" id="PTHR43048">
    <property type="entry name" value="METHYLMALONYL-COA EPIMERASE"/>
    <property type="match status" value="1"/>
</dbReference>
<dbReference type="InterPro" id="IPR051785">
    <property type="entry name" value="MMCE/EMCE_epimerase"/>
</dbReference>
<accession>A0A9D1QF70</accession>
<dbReference type="AlphaFoldDB" id="A0A9D1QF70"/>
<dbReference type="InterPro" id="IPR004360">
    <property type="entry name" value="Glyas_Fos-R_dOase_dom"/>
</dbReference>
<keyword evidence="1" id="KW-0479">Metal-binding</keyword>
<dbReference type="Proteomes" id="UP000823989">
    <property type="component" value="Unassembled WGS sequence"/>
</dbReference>
<dbReference type="GO" id="GO:0046491">
    <property type="term" value="P:L-methylmalonyl-CoA metabolic process"/>
    <property type="evidence" value="ECO:0007669"/>
    <property type="project" value="TreeGrafter"/>
</dbReference>
<dbReference type="EMBL" id="DXHR01000007">
    <property type="protein sequence ID" value="HIW12022.1"/>
    <property type="molecule type" value="Genomic_DNA"/>
</dbReference>
<sequence length="178" mass="20101">MKGADDLGIIRGMNHIGLTVPDIDEATTFFKKGLDAQVAYDSQTLEDPPRGGSEVERFLGIPEDSKITRKRMIVIGNGPNIEMFQFENTSPSRPLDLEDYGYNHLSFYTDDIKAAFEKMKIAGGEPLSEIHENTRYEDTEGNGTVYFRTPWGSLIELQTMPNGYYYPEDSESEVFIPE</sequence>
<reference evidence="3" key="1">
    <citation type="journal article" date="2021" name="PeerJ">
        <title>Extensive microbial diversity within the chicken gut microbiome revealed by metagenomics and culture.</title>
        <authorList>
            <person name="Gilroy R."/>
            <person name="Ravi A."/>
            <person name="Getino M."/>
            <person name="Pursley I."/>
            <person name="Horton D.L."/>
            <person name="Alikhan N.F."/>
            <person name="Baker D."/>
            <person name="Gharbi K."/>
            <person name="Hall N."/>
            <person name="Watson M."/>
            <person name="Adriaenssens E.M."/>
            <person name="Foster-Nyarko E."/>
            <person name="Jarju S."/>
            <person name="Secka A."/>
            <person name="Antonio M."/>
            <person name="Oren A."/>
            <person name="Chaudhuri R.R."/>
            <person name="La Ragione R."/>
            <person name="Hildebrand F."/>
            <person name="Pallen M.J."/>
        </authorList>
    </citation>
    <scope>NUCLEOTIDE SEQUENCE</scope>
    <source>
        <strain evidence="3">ChiHjej13B12-752</strain>
    </source>
</reference>
<dbReference type="InterPro" id="IPR037523">
    <property type="entry name" value="VOC_core"/>
</dbReference>
<name>A0A9D1QF70_9STAP</name>
<proteinExistence type="predicted"/>
<dbReference type="Gene3D" id="3.10.180.10">
    <property type="entry name" value="2,3-Dihydroxybiphenyl 1,2-Dioxygenase, domain 1"/>
    <property type="match status" value="1"/>
</dbReference>
<comment type="caution">
    <text evidence="3">The sequence shown here is derived from an EMBL/GenBank/DDBJ whole genome shotgun (WGS) entry which is preliminary data.</text>
</comment>
<organism evidence="3 4">
    <name type="scientific">Candidatus Salinicoccus stercoripullorum</name>
    <dbReference type="NCBI Taxonomy" id="2838756"/>
    <lineage>
        <taxon>Bacteria</taxon>
        <taxon>Bacillati</taxon>
        <taxon>Bacillota</taxon>
        <taxon>Bacilli</taxon>
        <taxon>Bacillales</taxon>
        <taxon>Staphylococcaceae</taxon>
        <taxon>Salinicoccus</taxon>
    </lineage>
</organism>
<dbReference type="PROSITE" id="PS51819">
    <property type="entry name" value="VOC"/>
    <property type="match status" value="1"/>
</dbReference>
<gene>
    <name evidence="3" type="ORF">H9891_02560</name>
</gene>
<dbReference type="SUPFAM" id="SSF54593">
    <property type="entry name" value="Glyoxalase/Bleomycin resistance protein/Dihydroxybiphenyl dioxygenase"/>
    <property type="match status" value="1"/>
</dbReference>
<reference evidence="3" key="2">
    <citation type="submission" date="2021-04" db="EMBL/GenBank/DDBJ databases">
        <authorList>
            <person name="Gilroy R."/>
        </authorList>
    </citation>
    <scope>NUCLEOTIDE SEQUENCE</scope>
    <source>
        <strain evidence="3">ChiHjej13B12-752</strain>
    </source>
</reference>
<dbReference type="GO" id="GO:0004493">
    <property type="term" value="F:methylmalonyl-CoA epimerase activity"/>
    <property type="evidence" value="ECO:0007669"/>
    <property type="project" value="TreeGrafter"/>
</dbReference>
<protein>
    <submittedName>
        <fullName evidence="3">VOC family protein</fullName>
    </submittedName>
</protein>
<dbReference type="GO" id="GO:0046872">
    <property type="term" value="F:metal ion binding"/>
    <property type="evidence" value="ECO:0007669"/>
    <property type="project" value="UniProtKB-KW"/>
</dbReference>
<dbReference type="PANTHER" id="PTHR43048:SF6">
    <property type="entry name" value="BLR8189 PROTEIN"/>
    <property type="match status" value="1"/>
</dbReference>
<dbReference type="Pfam" id="PF00903">
    <property type="entry name" value="Glyoxalase"/>
    <property type="match status" value="1"/>
</dbReference>
<evidence type="ECO:0000256" key="1">
    <source>
        <dbReference type="ARBA" id="ARBA00022723"/>
    </source>
</evidence>
<evidence type="ECO:0000313" key="4">
    <source>
        <dbReference type="Proteomes" id="UP000823989"/>
    </source>
</evidence>
<dbReference type="InterPro" id="IPR029068">
    <property type="entry name" value="Glyas_Bleomycin-R_OHBP_Dase"/>
</dbReference>
<evidence type="ECO:0000259" key="2">
    <source>
        <dbReference type="PROSITE" id="PS51819"/>
    </source>
</evidence>
<evidence type="ECO:0000313" key="3">
    <source>
        <dbReference type="EMBL" id="HIW12022.1"/>
    </source>
</evidence>